<feature type="compositionally biased region" description="Basic and acidic residues" evidence="1">
    <location>
        <begin position="63"/>
        <end position="74"/>
    </location>
</feature>
<feature type="region of interest" description="Disordered" evidence="1">
    <location>
        <begin position="1"/>
        <end position="74"/>
    </location>
</feature>
<dbReference type="EMBL" id="JALKCH010000002">
    <property type="protein sequence ID" value="MCK0196086.1"/>
    <property type="molecule type" value="Genomic_DNA"/>
</dbReference>
<organism evidence="2 3">
    <name type="scientific">Ancylobacter crimeensis</name>
    <dbReference type="NCBI Taxonomy" id="2579147"/>
    <lineage>
        <taxon>Bacteria</taxon>
        <taxon>Pseudomonadati</taxon>
        <taxon>Pseudomonadota</taxon>
        <taxon>Alphaproteobacteria</taxon>
        <taxon>Hyphomicrobiales</taxon>
        <taxon>Xanthobacteraceae</taxon>
        <taxon>Ancylobacter</taxon>
    </lineage>
</organism>
<name>A0ABT0D810_9HYPH</name>
<keyword evidence="3" id="KW-1185">Reference proteome</keyword>
<dbReference type="RefSeq" id="WP_247026817.1">
    <property type="nucleotide sequence ID" value="NZ_JALKCH010000002.1"/>
</dbReference>
<comment type="caution">
    <text evidence="2">The sequence shown here is derived from an EMBL/GenBank/DDBJ whole genome shotgun (WGS) entry which is preliminary data.</text>
</comment>
<protein>
    <recommendedName>
        <fullName evidence="4">Stress-induced protein</fullName>
    </recommendedName>
</protein>
<evidence type="ECO:0000313" key="2">
    <source>
        <dbReference type="EMBL" id="MCK0196086.1"/>
    </source>
</evidence>
<gene>
    <name evidence="2" type="ORF">MWN34_04080</name>
</gene>
<evidence type="ECO:0000256" key="1">
    <source>
        <dbReference type="SAM" id="MobiDB-lite"/>
    </source>
</evidence>
<feature type="compositionally biased region" description="Basic and acidic residues" evidence="1">
    <location>
        <begin position="40"/>
        <end position="49"/>
    </location>
</feature>
<dbReference type="Proteomes" id="UP001203284">
    <property type="component" value="Unassembled WGS sequence"/>
</dbReference>
<accession>A0ABT0D810</accession>
<sequence>MNKDKQMGGQQGSSGKKQAEQEAGRQGQHGSQPGGGQHGGSEKSRHMDESGQAGSKSGGGQKDLGHTHGKDTHR</sequence>
<evidence type="ECO:0008006" key="4">
    <source>
        <dbReference type="Google" id="ProtNLM"/>
    </source>
</evidence>
<evidence type="ECO:0000313" key="3">
    <source>
        <dbReference type="Proteomes" id="UP001203284"/>
    </source>
</evidence>
<reference evidence="2 3" key="1">
    <citation type="submission" date="2022-04" db="EMBL/GenBank/DDBJ databases">
        <authorList>
            <person name="Grouzdev D.S."/>
            <person name="Pantiukh K.S."/>
            <person name="Krutkina M.S."/>
        </authorList>
    </citation>
    <scope>NUCLEOTIDE SEQUENCE [LARGE SCALE GENOMIC DNA]</scope>
    <source>
        <strain evidence="2 3">6x-1</strain>
    </source>
</reference>
<proteinExistence type="predicted"/>